<evidence type="ECO:0000313" key="7">
    <source>
        <dbReference type="Proteomes" id="UP001152320"/>
    </source>
</evidence>
<evidence type="ECO:0000256" key="3">
    <source>
        <dbReference type="SAM" id="SignalP"/>
    </source>
</evidence>
<dbReference type="EMBL" id="JAIZAY010000001">
    <property type="protein sequence ID" value="KAJ8050937.1"/>
    <property type="molecule type" value="Genomic_DNA"/>
</dbReference>
<accession>A0A9Q1HI62</accession>
<dbReference type="PANTHER" id="PTHR46312:SF2">
    <property type="entry name" value="NUCLEOTIDE-BINDING OLIGOMERIZATION DOMAIN-CONTAINING PROTEIN 2-LIKE"/>
    <property type="match status" value="1"/>
</dbReference>
<dbReference type="Gene3D" id="2.60.40.10">
    <property type="entry name" value="Immunoglobulins"/>
    <property type="match status" value="1"/>
</dbReference>
<proteinExistence type="predicted"/>
<dbReference type="PROSITE" id="PS50837">
    <property type="entry name" value="NACHT"/>
    <property type="match status" value="1"/>
</dbReference>
<dbReference type="SUPFAM" id="SSF52540">
    <property type="entry name" value="P-loop containing nucleoside triphosphate hydrolases"/>
    <property type="match status" value="1"/>
</dbReference>
<dbReference type="PROSITE" id="PS50835">
    <property type="entry name" value="IG_LIKE"/>
    <property type="match status" value="1"/>
</dbReference>
<dbReference type="AlphaFoldDB" id="A0A9Q1HI62"/>
<feature type="region of interest" description="Disordered" evidence="1">
    <location>
        <begin position="509"/>
        <end position="533"/>
    </location>
</feature>
<keyword evidence="2" id="KW-0812">Transmembrane</keyword>
<comment type="caution">
    <text evidence="6">The sequence shown here is derived from an EMBL/GenBank/DDBJ whole genome shotgun (WGS) entry which is preliminary data.</text>
</comment>
<feature type="region of interest" description="Disordered" evidence="1">
    <location>
        <begin position="1211"/>
        <end position="1231"/>
    </location>
</feature>
<gene>
    <name evidence="6" type="ORF">HOLleu_04323</name>
</gene>
<dbReference type="PANTHER" id="PTHR46312">
    <property type="entry name" value="NACHT DOMAIN-CONTAINING PROTEIN"/>
    <property type="match status" value="1"/>
</dbReference>
<evidence type="ECO:0000256" key="2">
    <source>
        <dbReference type="SAM" id="Phobius"/>
    </source>
</evidence>
<dbReference type="InterPro" id="IPR007111">
    <property type="entry name" value="NACHT_NTPase"/>
</dbReference>
<dbReference type="InterPro" id="IPR027417">
    <property type="entry name" value="P-loop_NTPase"/>
</dbReference>
<feature type="signal peptide" evidence="3">
    <location>
        <begin position="1"/>
        <end position="21"/>
    </location>
</feature>
<feature type="compositionally biased region" description="Basic and acidic residues" evidence="1">
    <location>
        <begin position="520"/>
        <end position="533"/>
    </location>
</feature>
<evidence type="ECO:0000313" key="6">
    <source>
        <dbReference type="EMBL" id="KAJ8050937.1"/>
    </source>
</evidence>
<keyword evidence="7" id="KW-1185">Reference proteome</keyword>
<dbReference type="OrthoDB" id="120976at2759"/>
<feature type="chain" id="PRO_5040161675" evidence="3">
    <location>
        <begin position="22"/>
        <end position="1231"/>
    </location>
</feature>
<keyword evidence="2" id="KW-0472">Membrane</keyword>
<dbReference type="InterPro" id="IPR013783">
    <property type="entry name" value="Ig-like_fold"/>
</dbReference>
<sequence>MSTLTKFFLTLVALGTPYSFGERGNGKCHSPQYLERGKSGTVNCLFNEDFFAVLWYNTTEYATNDPLVDYHGSSKTGIGYDSGEFDVHTNGSLIINHVSLEHEQSFSVVYIQSEEDSPAVTEIEVVVVVKPSVSFPVFDKCGNVTNVCYAVLNRPSVECTVGVSKPVIPVHAVVRTATGDINITDRSTFKAEGLGYTSRVIIQDVFKFSNILSLLVCKASTLPRILENDESFLLAQKANYSLSSKDVTTRYIEVNTKMELSCTTANVVFVVWKKTVLLDDPAQKLLLYSVNSVERFTEILADNFSLGDNASLIVETAEVKHHGNYICLFGDGLNDDMQIYEVVIFVNPIPPYPVIKGCSDERYCVLDVGYAGILTCTVRGIRPNVSLEWVAIHKRDETKISFSNHQLTVKDNGETFDVTLISMYRIKDDSRNRLNIECKVPLSVSGPFHLATRIDVILKTDYELHPTESVDFSNTVATFIWIIAASLCLFFLILTVVAVVIIKHVWTGPRKKKTGGGDSTEMKLMSKENDSDGNRLSGLKDQFIKEVKGKYRDVYDSVQPIPYIQDRLYCVDKVFVEGGFEFLDSAGWVGGREIWKSLETYGMVFDAAEVSSSRRILEGEPGYGKTTVTLQFAYDWCNRTPTSALRDIDILILLRLRQLGGVPSIFKAIKRFILPKDSTISEAVIEQILRNSKSVVVILDGFDEYPDQDSTTITDVMAIIAREIFQDVEVVTTTRSSCLPKKYPPLTKRIRLTGFDDKARRYYIRKAVVGDDDEEIRKIKGYLDDNPILSDLCQVPLLFVIFAHMTHESEQFRKLNSVTSFFRYMISCFHSHMRNKMKDENVFKYELFETNHHDLDKLAFEAFSGQCQRIFWDKEEMCQVVGQEFYDQYIRIGILVEEESVDIIDDPGTPITEHVQYKTEVRFYHKLFCEWYAAHYLVGYLKQNPSIDLTDFLKNLDPFDVQYLYRFACGINSESAKKIINFLKKIEGGNKFAILCILEQTGKIDSIKETIRQLCNTGVVISGHDSLLLQRSSMQLLEIATRNEIPIKYVNLNDCFLSVEQSGTVIKTTSGFVFTSRIPVEKLAVALYNKEMTDHEATAILEFSSMCMSLRHLRFGGSVPPLVFWNESILSALKSNKTKVFWRLNREQSWYLLNLQTGRWESEKSRKEANNETFQRMRLKFRQEMLAGSEDFHKCEIKEMRERLRRQALKRSDNINDDINQDKHEDITSVR</sequence>
<reference evidence="6" key="1">
    <citation type="submission" date="2021-10" db="EMBL/GenBank/DDBJ databases">
        <title>Tropical sea cucumber genome reveals ecological adaptation and Cuvierian tubules defense mechanism.</title>
        <authorList>
            <person name="Chen T."/>
        </authorList>
    </citation>
    <scope>NUCLEOTIDE SEQUENCE</scope>
    <source>
        <strain evidence="6">Nanhai2018</strain>
        <tissue evidence="6">Muscle</tissue>
    </source>
</reference>
<protein>
    <submittedName>
        <fullName evidence="6">NACHT, LRR and PYD domains-containing protein 1b allele 2</fullName>
    </submittedName>
</protein>
<dbReference type="InterPro" id="IPR007110">
    <property type="entry name" value="Ig-like_dom"/>
</dbReference>
<dbReference type="SUPFAM" id="SSF48726">
    <property type="entry name" value="Immunoglobulin"/>
    <property type="match status" value="1"/>
</dbReference>
<dbReference type="Pfam" id="PF05729">
    <property type="entry name" value="NACHT"/>
    <property type="match status" value="1"/>
</dbReference>
<organism evidence="6 7">
    <name type="scientific">Holothuria leucospilota</name>
    <name type="common">Black long sea cucumber</name>
    <name type="synonym">Mertensiothuria leucospilota</name>
    <dbReference type="NCBI Taxonomy" id="206669"/>
    <lineage>
        <taxon>Eukaryota</taxon>
        <taxon>Metazoa</taxon>
        <taxon>Echinodermata</taxon>
        <taxon>Eleutherozoa</taxon>
        <taxon>Echinozoa</taxon>
        <taxon>Holothuroidea</taxon>
        <taxon>Aspidochirotacea</taxon>
        <taxon>Aspidochirotida</taxon>
        <taxon>Holothuriidae</taxon>
        <taxon>Holothuria</taxon>
    </lineage>
</organism>
<evidence type="ECO:0000259" key="4">
    <source>
        <dbReference type="PROSITE" id="PS50835"/>
    </source>
</evidence>
<dbReference type="InterPro" id="IPR036179">
    <property type="entry name" value="Ig-like_dom_sf"/>
</dbReference>
<dbReference type="Gene3D" id="3.40.50.300">
    <property type="entry name" value="P-loop containing nucleotide triphosphate hydrolases"/>
    <property type="match status" value="1"/>
</dbReference>
<keyword evidence="3" id="KW-0732">Signal</keyword>
<feature type="domain" description="NACHT" evidence="5">
    <location>
        <begin position="613"/>
        <end position="737"/>
    </location>
</feature>
<evidence type="ECO:0000256" key="1">
    <source>
        <dbReference type="SAM" id="MobiDB-lite"/>
    </source>
</evidence>
<evidence type="ECO:0000259" key="5">
    <source>
        <dbReference type="PROSITE" id="PS50837"/>
    </source>
</evidence>
<feature type="transmembrane region" description="Helical" evidence="2">
    <location>
        <begin position="479"/>
        <end position="502"/>
    </location>
</feature>
<dbReference type="Proteomes" id="UP001152320">
    <property type="component" value="Chromosome 1"/>
</dbReference>
<keyword evidence="2" id="KW-1133">Transmembrane helix</keyword>
<feature type="domain" description="Ig-like" evidence="4">
    <location>
        <begin position="350"/>
        <end position="413"/>
    </location>
</feature>
<name>A0A9Q1HI62_HOLLE</name>